<dbReference type="RefSeq" id="WP_072789609.1">
    <property type="nucleotide sequence ID" value="NZ_FRCX01000017.1"/>
</dbReference>
<accession>A0A1M7RBD9</accession>
<evidence type="ECO:0000313" key="2">
    <source>
        <dbReference type="EMBL" id="SHN43490.1"/>
    </source>
</evidence>
<organism evidence="2 3">
    <name type="scientific">Duganella sacchari</name>
    <dbReference type="NCBI Taxonomy" id="551987"/>
    <lineage>
        <taxon>Bacteria</taxon>
        <taxon>Pseudomonadati</taxon>
        <taxon>Pseudomonadota</taxon>
        <taxon>Betaproteobacteria</taxon>
        <taxon>Burkholderiales</taxon>
        <taxon>Oxalobacteraceae</taxon>
        <taxon>Telluria group</taxon>
        <taxon>Duganella</taxon>
    </lineage>
</organism>
<evidence type="ECO:0000313" key="3">
    <source>
        <dbReference type="Proteomes" id="UP000184339"/>
    </source>
</evidence>
<protein>
    <submittedName>
        <fullName evidence="2">Uncharacterized protein</fullName>
    </submittedName>
</protein>
<dbReference type="EMBL" id="FRCX01000017">
    <property type="protein sequence ID" value="SHN43490.1"/>
    <property type="molecule type" value="Genomic_DNA"/>
</dbReference>
<keyword evidence="3" id="KW-1185">Reference proteome</keyword>
<keyword evidence="1" id="KW-0812">Transmembrane</keyword>
<dbReference type="AlphaFoldDB" id="A0A1M7RBD9"/>
<dbReference type="STRING" id="551987.SAMN05192549_11733"/>
<feature type="transmembrane region" description="Helical" evidence="1">
    <location>
        <begin position="6"/>
        <end position="23"/>
    </location>
</feature>
<evidence type="ECO:0000256" key="1">
    <source>
        <dbReference type="SAM" id="Phobius"/>
    </source>
</evidence>
<gene>
    <name evidence="2" type="ORF">SAMN05192549_11733</name>
</gene>
<name>A0A1M7RBD9_9BURK</name>
<keyword evidence="1" id="KW-1133">Transmembrane helix</keyword>
<sequence length="83" mass="9664">MSAAIIGVIIIIVMVVQDVLGVFRHMFGDKRQPMTATAAQYVREIAIRRRNRLQREYQHQQYQEGFFHCRAIIAAAFNQTEQI</sequence>
<proteinExistence type="predicted"/>
<keyword evidence="1" id="KW-0472">Membrane</keyword>
<dbReference type="Proteomes" id="UP000184339">
    <property type="component" value="Unassembled WGS sequence"/>
</dbReference>
<reference evidence="3" key="1">
    <citation type="submission" date="2016-11" db="EMBL/GenBank/DDBJ databases">
        <authorList>
            <person name="Varghese N."/>
            <person name="Submissions S."/>
        </authorList>
    </citation>
    <scope>NUCLEOTIDE SEQUENCE [LARGE SCALE GENOMIC DNA]</scope>
    <source>
        <strain evidence="3">Sac-22</strain>
    </source>
</reference>